<organism evidence="2 3">
    <name type="scientific">Lymnaea stagnalis</name>
    <name type="common">Great pond snail</name>
    <name type="synonym">Helix stagnalis</name>
    <dbReference type="NCBI Taxonomy" id="6523"/>
    <lineage>
        <taxon>Eukaryota</taxon>
        <taxon>Metazoa</taxon>
        <taxon>Spiralia</taxon>
        <taxon>Lophotrochozoa</taxon>
        <taxon>Mollusca</taxon>
        <taxon>Gastropoda</taxon>
        <taxon>Heterobranchia</taxon>
        <taxon>Euthyneura</taxon>
        <taxon>Panpulmonata</taxon>
        <taxon>Hygrophila</taxon>
        <taxon>Lymnaeoidea</taxon>
        <taxon>Lymnaeidae</taxon>
        <taxon>Lymnaea</taxon>
    </lineage>
</organism>
<gene>
    <name evidence="2" type="ORF">GSLYS_00018029001</name>
</gene>
<keyword evidence="3" id="KW-1185">Reference proteome</keyword>
<reference evidence="2 3" key="1">
    <citation type="submission" date="2024-04" db="EMBL/GenBank/DDBJ databases">
        <authorList>
            <consortium name="Genoscope - CEA"/>
            <person name="William W."/>
        </authorList>
    </citation>
    <scope>NUCLEOTIDE SEQUENCE [LARGE SCALE GENOMIC DNA]</scope>
</reference>
<evidence type="ECO:0000313" key="2">
    <source>
        <dbReference type="EMBL" id="CAL1544516.1"/>
    </source>
</evidence>
<accession>A0AAV2ICB6</accession>
<feature type="compositionally biased region" description="Polar residues" evidence="1">
    <location>
        <begin position="173"/>
        <end position="182"/>
    </location>
</feature>
<comment type="caution">
    <text evidence="2">The sequence shown here is derived from an EMBL/GenBank/DDBJ whole genome shotgun (WGS) entry which is preliminary data.</text>
</comment>
<dbReference type="AlphaFoldDB" id="A0AAV2ICB6"/>
<evidence type="ECO:0000313" key="3">
    <source>
        <dbReference type="Proteomes" id="UP001497497"/>
    </source>
</evidence>
<feature type="compositionally biased region" description="Basic and acidic residues" evidence="1">
    <location>
        <begin position="141"/>
        <end position="161"/>
    </location>
</feature>
<name>A0AAV2ICB6_LYMST</name>
<dbReference type="Proteomes" id="UP001497497">
    <property type="component" value="Unassembled WGS sequence"/>
</dbReference>
<proteinExistence type="predicted"/>
<feature type="compositionally biased region" description="Basic residues" evidence="1">
    <location>
        <begin position="162"/>
        <end position="172"/>
    </location>
</feature>
<dbReference type="EMBL" id="CAXITT010000626">
    <property type="protein sequence ID" value="CAL1544516.1"/>
    <property type="molecule type" value="Genomic_DNA"/>
</dbReference>
<evidence type="ECO:0000256" key="1">
    <source>
        <dbReference type="SAM" id="MobiDB-lite"/>
    </source>
</evidence>
<feature type="region of interest" description="Disordered" evidence="1">
    <location>
        <begin position="1"/>
        <end position="28"/>
    </location>
</feature>
<protein>
    <submittedName>
        <fullName evidence="2">Uncharacterized protein</fullName>
    </submittedName>
</protein>
<feature type="region of interest" description="Disordered" evidence="1">
    <location>
        <begin position="131"/>
        <end position="182"/>
    </location>
</feature>
<feature type="non-terminal residue" evidence="2">
    <location>
        <position position="182"/>
    </location>
</feature>
<sequence length="182" mass="20500">MFVAVTPKKPNPQTPLAPVTPKTSNLKTPQRSILRVCNSVTKRRKVAFNSEDMPCSSDDSDLMELDVIADMNFSNDQHVALISKTSPIAERKGSACELPHRATPSRIPLHRSVRETSKRQMLYAKTPELPKKVSETQTNLDRTEKLIGNRTKVEKPDDAKMNVRKMPVKKTSKFFTASPKNR</sequence>